<dbReference type="EMBL" id="CP003167">
    <property type="protein sequence ID" value="AGB02827.1"/>
    <property type="molecule type" value="Genomic_DNA"/>
</dbReference>
<dbReference type="STRING" id="593750.Metfor_1804"/>
<sequence length="72" mass="7687">MAKLMREAGKPEWVRGDFDDGKAGWRPGPRLSIDPATRAVAQIPVQASRTGAGDTGEPGTRAGRALWRRGDG</sequence>
<gene>
    <name evidence="2" type="ordered locus">Metfor_1804</name>
</gene>
<reference evidence="3" key="1">
    <citation type="submission" date="2011-12" db="EMBL/GenBank/DDBJ databases">
        <title>Complete sequence of Methanoregula formicicum SMSP.</title>
        <authorList>
            <person name="Lucas S."/>
            <person name="Han J."/>
            <person name="Lapidus A."/>
            <person name="Cheng J.-F."/>
            <person name="Goodwin L."/>
            <person name="Pitluck S."/>
            <person name="Peters L."/>
            <person name="Ovchinnikova G."/>
            <person name="Teshima H."/>
            <person name="Detter J.C."/>
            <person name="Han C."/>
            <person name="Tapia R."/>
            <person name="Land M."/>
            <person name="Hauser L."/>
            <person name="Kyrpides N."/>
            <person name="Ivanova N."/>
            <person name="Pagani I."/>
            <person name="Imachi H."/>
            <person name="Tamaki H."/>
            <person name="Sekiguchi Y."/>
            <person name="Kamagata Y."/>
            <person name="Cadillo-Quiroz H."/>
            <person name="Zinder S."/>
            <person name="Liu W.-T."/>
            <person name="Woyke T."/>
        </authorList>
    </citation>
    <scope>NUCLEOTIDE SEQUENCE [LARGE SCALE GENOMIC DNA]</scope>
    <source>
        <strain evidence="3">DSM 22288 / NBRC 105244 / SMSP</strain>
    </source>
</reference>
<dbReference type="InParanoid" id="L0HDM6"/>
<dbReference type="AlphaFoldDB" id="L0HDM6"/>
<feature type="region of interest" description="Disordered" evidence="1">
    <location>
        <begin position="47"/>
        <end position="72"/>
    </location>
</feature>
<name>L0HDM6_METFS</name>
<organism evidence="2 3">
    <name type="scientific">Methanoregula formicica (strain DSM 22288 / NBRC 105244 / SMSP)</name>
    <dbReference type="NCBI Taxonomy" id="593750"/>
    <lineage>
        <taxon>Archaea</taxon>
        <taxon>Methanobacteriati</taxon>
        <taxon>Methanobacteriota</taxon>
        <taxon>Stenosarchaea group</taxon>
        <taxon>Methanomicrobia</taxon>
        <taxon>Methanomicrobiales</taxon>
        <taxon>Methanoregulaceae</taxon>
        <taxon>Methanoregula</taxon>
    </lineage>
</organism>
<evidence type="ECO:0000313" key="2">
    <source>
        <dbReference type="EMBL" id="AGB02827.1"/>
    </source>
</evidence>
<protein>
    <submittedName>
        <fullName evidence="2">Uncharacterized protein</fullName>
    </submittedName>
</protein>
<accession>L0HDM6</accession>
<evidence type="ECO:0000313" key="3">
    <source>
        <dbReference type="Proteomes" id="UP000010824"/>
    </source>
</evidence>
<proteinExistence type="predicted"/>
<dbReference type="GeneID" id="14308193"/>
<dbReference type="HOGENOM" id="CLU_2712812_0_0_2"/>
<reference evidence="2 3" key="2">
    <citation type="journal article" date="2014" name="Genome Announc.">
        <title>Complete Genome Sequence of Methanoregula formicica SMSPT, a Mesophilic Hydrogenotrophic Methanogen Isolated from a Methanogenic Upflow Anaerobic Sludge Blanket Reactor.</title>
        <authorList>
            <person name="Yamamoto K."/>
            <person name="Tamaki H."/>
            <person name="Cadillo-Quiroz H."/>
            <person name="Imachi H."/>
            <person name="Kyrpides N."/>
            <person name="Woyke T."/>
            <person name="Goodwin L."/>
            <person name="Zinder S.H."/>
            <person name="Kamagata Y."/>
            <person name="Liu W.T."/>
        </authorList>
    </citation>
    <scope>NUCLEOTIDE SEQUENCE [LARGE SCALE GENOMIC DNA]</scope>
    <source>
        <strain evidence="3">DSM 22288 / NBRC 105244 / SMSP</strain>
    </source>
</reference>
<dbReference type="Proteomes" id="UP000010824">
    <property type="component" value="Chromosome"/>
</dbReference>
<feature type="compositionally biased region" description="Basic and acidic residues" evidence="1">
    <location>
        <begin position="1"/>
        <end position="23"/>
    </location>
</feature>
<evidence type="ECO:0000256" key="1">
    <source>
        <dbReference type="SAM" id="MobiDB-lite"/>
    </source>
</evidence>
<feature type="region of interest" description="Disordered" evidence="1">
    <location>
        <begin position="1"/>
        <end position="32"/>
    </location>
</feature>
<dbReference type="RefSeq" id="WP_015285790.1">
    <property type="nucleotide sequence ID" value="NC_019943.1"/>
</dbReference>
<keyword evidence="3" id="KW-1185">Reference proteome</keyword>
<dbReference type="KEGG" id="mfo:Metfor_1804"/>